<sequence length="47" mass="5408">MSIYRHPVHGAWIISAIVGGYFVEQAYYGYTKKAAMKLFRDRIKSLA</sequence>
<dbReference type="EMBL" id="LR797211">
    <property type="protein sequence ID" value="CAB4194464.1"/>
    <property type="molecule type" value="Genomic_DNA"/>
</dbReference>
<evidence type="ECO:0000313" key="2">
    <source>
        <dbReference type="EMBL" id="CAB4149066.1"/>
    </source>
</evidence>
<evidence type="ECO:0000313" key="4">
    <source>
        <dbReference type="EMBL" id="CAB4194464.1"/>
    </source>
</evidence>
<accession>A0A6J5MVF2</accession>
<protein>
    <submittedName>
        <fullName evidence="2">Uncharacterized protein</fullName>
    </submittedName>
</protein>
<keyword evidence="1" id="KW-0812">Transmembrane</keyword>
<evidence type="ECO:0000313" key="3">
    <source>
        <dbReference type="EMBL" id="CAB4190745.1"/>
    </source>
</evidence>
<keyword evidence="1" id="KW-1133">Transmembrane helix</keyword>
<dbReference type="EMBL" id="LR796510">
    <property type="protein sequence ID" value="CAB4149066.1"/>
    <property type="molecule type" value="Genomic_DNA"/>
</dbReference>
<proteinExistence type="predicted"/>
<feature type="transmembrane region" description="Helical" evidence="1">
    <location>
        <begin position="12"/>
        <end position="30"/>
    </location>
</feature>
<reference evidence="2" key="1">
    <citation type="submission" date="2020-04" db="EMBL/GenBank/DDBJ databases">
        <authorList>
            <person name="Chiriac C."/>
            <person name="Salcher M."/>
            <person name="Ghai R."/>
            <person name="Kavagutti S V."/>
        </authorList>
    </citation>
    <scope>NUCLEOTIDE SEQUENCE</scope>
</reference>
<dbReference type="EMBL" id="LR797158">
    <property type="protein sequence ID" value="CAB4190745.1"/>
    <property type="molecule type" value="Genomic_DNA"/>
</dbReference>
<name>A0A6J5MVF2_9CAUD</name>
<keyword evidence="1" id="KW-0472">Membrane</keyword>
<evidence type="ECO:0000256" key="1">
    <source>
        <dbReference type="SAM" id="Phobius"/>
    </source>
</evidence>
<organism evidence="2">
    <name type="scientific">uncultured Caudovirales phage</name>
    <dbReference type="NCBI Taxonomy" id="2100421"/>
    <lineage>
        <taxon>Viruses</taxon>
        <taxon>Duplodnaviria</taxon>
        <taxon>Heunggongvirae</taxon>
        <taxon>Uroviricota</taxon>
        <taxon>Caudoviricetes</taxon>
        <taxon>Peduoviridae</taxon>
        <taxon>Maltschvirus</taxon>
        <taxon>Maltschvirus maltsch</taxon>
    </lineage>
</organism>
<gene>
    <name evidence="3" type="ORF">UFOVP1191_104</name>
    <name evidence="4" type="ORF">UFOVP1252_74</name>
    <name evidence="2" type="ORF">UFOVP529_46</name>
</gene>